<dbReference type="Proteomes" id="UP000663834">
    <property type="component" value="Unassembled WGS sequence"/>
</dbReference>
<dbReference type="Proteomes" id="UP000663866">
    <property type="component" value="Unassembled WGS sequence"/>
</dbReference>
<dbReference type="EMBL" id="CAJNRF010002677">
    <property type="protein sequence ID" value="CAF2041055.1"/>
    <property type="molecule type" value="Genomic_DNA"/>
</dbReference>
<proteinExistence type="predicted"/>
<evidence type="ECO:0000313" key="1">
    <source>
        <dbReference type="EMBL" id="CAF1381755.1"/>
    </source>
</evidence>
<protein>
    <submittedName>
        <fullName evidence="4">Uncharacterized protein</fullName>
    </submittedName>
</protein>
<dbReference type="Proteomes" id="UP000681720">
    <property type="component" value="Unassembled WGS sequence"/>
</dbReference>
<name>A0A820NK98_9BILA</name>
<evidence type="ECO:0000313" key="4">
    <source>
        <dbReference type="EMBL" id="CAF4388174.1"/>
    </source>
</evidence>
<evidence type="ECO:0000313" key="5">
    <source>
        <dbReference type="Proteomes" id="UP000663866"/>
    </source>
</evidence>
<dbReference type="Proteomes" id="UP000663856">
    <property type="component" value="Unassembled WGS sequence"/>
</dbReference>
<dbReference type="EMBL" id="CAJNOW010003437">
    <property type="protein sequence ID" value="CAF1381755.1"/>
    <property type="molecule type" value="Genomic_DNA"/>
</dbReference>
<gene>
    <name evidence="3" type="ORF">GIL414_LOCUS29418</name>
    <name evidence="1" type="ORF">KQP761_LOCUS8750</name>
    <name evidence="4" type="ORF">OVN521_LOCUS34125</name>
    <name evidence="2" type="ORF">WKI299_LOCUS8330</name>
</gene>
<dbReference type="AlphaFoldDB" id="A0A820NK98"/>
<evidence type="ECO:0000313" key="2">
    <source>
        <dbReference type="EMBL" id="CAF2041055.1"/>
    </source>
</evidence>
<comment type="caution">
    <text evidence="4">The sequence shown here is derived from an EMBL/GenBank/DDBJ whole genome shotgun (WGS) entry which is preliminary data.</text>
</comment>
<accession>A0A820NK98</accession>
<keyword evidence="5" id="KW-1185">Reference proteome</keyword>
<dbReference type="EMBL" id="CAJOBG010039606">
    <property type="protein sequence ID" value="CAF4388174.1"/>
    <property type="molecule type" value="Genomic_DNA"/>
</dbReference>
<reference evidence="4" key="1">
    <citation type="submission" date="2021-02" db="EMBL/GenBank/DDBJ databases">
        <authorList>
            <person name="Nowell W R."/>
        </authorList>
    </citation>
    <scope>NUCLEOTIDE SEQUENCE</scope>
</reference>
<dbReference type="OrthoDB" id="10577185at2759"/>
<organism evidence="4 5">
    <name type="scientific">Rotaria magnacalcarata</name>
    <dbReference type="NCBI Taxonomy" id="392030"/>
    <lineage>
        <taxon>Eukaryota</taxon>
        <taxon>Metazoa</taxon>
        <taxon>Spiralia</taxon>
        <taxon>Gnathifera</taxon>
        <taxon>Rotifera</taxon>
        <taxon>Eurotatoria</taxon>
        <taxon>Bdelloidea</taxon>
        <taxon>Philodinida</taxon>
        <taxon>Philodinidae</taxon>
        <taxon>Rotaria</taxon>
    </lineage>
</organism>
<dbReference type="EMBL" id="CAJOBJ010053241">
    <property type="protein sequence ID" value="CAF4383877.1"/>
    <property type="molecule type" value="Genomic_DNA"/>
</dbReference>
<evidence type="ECO:0000313" key="3">
    <source>
        <dbReference type="EMBL" id="CAF4383877.1"/>
    </source>
</evidence>
<sequence>MKRVVLQFRHLPLLRHFTLINCHLIFHRNTLRYVLNRIWHLPKPTHCHLDLHFQYTSEFCIPTIRSKSIEHLCIENISLNSNQLSRLFRCTLNLQRLTSSIDKFSKITQFHL</sequence>